<sequence>MPFYQPSIFQSSQLEHGRRFHFRDPHNSQLGWIWATVTLPDTMGIGTSDKEIICHICETIAAGLVKTPEQDLDTLMFQVEDAALWYVRFICAETITIDKEMLFLSRQPPSDRESQLLIEPLYWDKPDHAIANPWSTATKLRD</sequence>
<evidence type="ECO:0000313" key="1">
    <source>
        <dbReference type="EMBL" id="KAJ5185967.1"/>
    </source>
</evidence>
<organism evidence="1 2">
    <name type="scientific">Penicillium cf. griseofulvum</name>
    <dbReference type="NCBI Taxonomy" id="2972120"/>
    <lineage>
        <taxon>Eukaryota</taxon>
        <taxon>Fungi</taxon>
        <taxon>Dikarya</taxon>
        <taxon>Ascomycota</taxon>
        <taxon>Pezizomycotina</taxon>
        <taxon>Eurotiomycetes</taxon>
        <taxon>Eurotiomycetidae</taxon>
        <taxon>Eurotiales</taxon>
        <taxon>Aspergillaceae</taxon>
        <taxon>Penicillium</taxon>
    </lineage>
</organism>
<name>A0A9W9IXX2_9EURO</name>
<reference evidence="1" key="2">
    <citation type="journal article" date="2023" name="IMA Fungus">
        <title>Comparative genomic study of the Penicillium genus elucidates a diverse pangenome and 15 lateral gene transfer events.</title>
        <authorList>
            <person name="Petersen C."/>
            <person name="Sorensen T."/>
            <person name="Nielsen M.R."/>
            <person name="Sondergaard T.E."/>
            <person name="Sorensen J.L."/>
            <person name="Fitzpatrick D.A."/>
            <person name="Frisvad J.C."/>
            <person name="Nielsen K.L."/>
        </authorList>
    </citation>
    <scope>NUCLEOTIDE SEQUENCE</scope>
    <source>
        <strain evidence="1">IBT 16849</strain>
    </source>
</reference>
<proteinExistence type="predicted"/>
<dbReference type="EMBL" id="JAPQKP010000006">
    <property type="protein sequence ID" value="KAJ5185967.1"/>
    <property type="molecule type" value="Genomic_DNA"/>
</dbReference>
<gene>
    <name evidence="1" type="ORF">N7472_010807</name>
</gene>
<dbReference type="AlphaFoldDB" id="A0A9W9IXX2"/>
<evidence type="ECO:0000313" key="2">
    <source>
        <dbReference type="Proteomes" id="UP001150879"/>
    </source>
</evidence>
<reference evidence="1" key="1">
    <citation type="submission" date="2022-11" db="EMBL/GenBank/DDBJ databases">
        <authorList>
            <person name="Petersen C."/>
        </authorList>
    </citation>
    <scope>NUCLEOTIDE SEQUENCE</scope>
    <source>
        <strain evidence="1">IBT 16849</strain>
    </source>
</reference>
<protein>
    <submittedName>
        <fullName evidence="1">Uncharacterized protein</fullName>
    </submittedName>
</protein>
<accession>A0A9W9IXX2</accession>
<keyword evidence="2" id="KW-1185">Reference proteome</keyword>
<dbReference type="Proteomes" id="UP001150879">
    <property type="component" value="Unassembled WGS sequence"/>
</dbReference>
<comment type="caution">
    <text evidence="1">The sequence shown here is derived from an EMBL/GenBank/DDBJ whole genome shotgun (WGS) entry which is preliminary data.</text>
</comment>